<keyword evidence="4" id="KW-1185">Reference proteome</keyword>
<evidence type="ECO:0000259" key="2">
    <source>
        <dbReference type="Pfam" id="PF00582"/>
    </source>
</evidence>
<gene>
    <name evidence="3" type="ORF">GH714_023500</name>
</gene>
<feature type="region of interest" description="Disordered" evidence="1">
    <location>
        <begin position="313"/>
        <end position="370"/>
    </location>
</feature>
<feature type="compositionally biased region" description="Low complexity" evidence="1">
    <location>
        <begin position="348"/>
        <end position="358"/>
    </location>
</feature>
<dbReference type="SUPFAM" id="SSF52402">
    <property type="entry name" value="Adenine nucleotide alpha hydrolases-like"/>
    <property type="match status" value="1"/>
</dbReference>
<dbReference type="PANTHER" id="PTHR46798">
    <property type="entry name" value="OS09G0511500 PROTEIN"/>
    <property type="match status" value="1"/>
</dbReference>
<dbReference type="EMBL" id="JAAGAX010000011">
    <property type="protein sequence ID" value="KAF2298412.1"/>
    <property type="molecule type" value="Genomic_DNA"/>
</dbReference>
<dbReference type="InterPro" id="IPR006016">
    <property type="entry name" value="UspA"/>
</dbReference>
<dbReference type="InterPro" id="IPR014729">
    <property type="entry name" value="Rossmann-like_a/b/a_fold"/>
</dbReference>
<protein>
    <recommendedName>
        <fullName evidence="2">UspA domain-containing protein</fullName>
    </recommendedName>
</protein>
<reference evidence="3 4" key="1">
    <citation type="journal article" date="2020" name="Mol. Plant">
        <title>The Chromosome-Based Rubber Tree Genome Provides New Insights into Spurge Genome Evolution and Rubber Biosynthesis.</title>
        <authorList>
            <person name="Liu J."/>
            <person name="Shi C."/>
            <person name="Shi C.C."/>
            <person name="Li W."/>
            <person name="Zhang Q.J."/>
            <person name="Zhang Y."/>
            <person name="Li K."/>
            <person name="Lu H.F."/>
            <person name="Shi C."/>
            <person name="Zhu S.T."/>
            <person name="Xiao Z.Y."/>
            <person name="Nan H."/>
            <person name="Yue Y."/>
            <person name="Zhu X.G."/>
            <person name="Wu Y."/>
            <person name="Hong X.N."/>
            <person name="Fan G.Y."/>
            <person name="Tong Y."/>
            <person name="Zhang D."/>
            <person name="Mao C.L."/>
            <person name="Liu Y.L."/>
            <person name="Hao S.J."/>
            <person name="Liu W.Q."/>
            <person name="Lv M.Q."/>
            <person name="Zhang H.B."/>
            <person name="Liu Y."/>
            <person name="Hu-Tang G.R."/>
            <person name="Wang J.P."/>
            <person name="Wang J.H."/>
            <person name="Sun Y.H."/>
            <person name="Ni S.B."/>
            <person name="Chen W.B."/>
            <person name="Zhang X.C."/>
            <person name="Jiao Y.N."/>
            <person name="Eichler E.E."/>
            <person name="Li G.H."/>
            <person name="Liu X."/>
            <person name="Gao L.Z."/>
        </authorList>
    </citation>
    <scope>NUCLEOTIDE SEQUENCE [LARGE SCALE GENOMIC DNA]</scope>
    <source>
        <strain evidence="4">cv. GT1</strain>
        <tissue evidence="3">Leaf</tissue>
    </source>
</reference>
<dbReference type="PANTHER" id="PTHR46798:SF5">
    <property type="entry name" value="E3 UBIQUITIN-PROTEIN LIGASE RFI2"/>
    <property type="match status" value="1"/>
</dbReference>
<dbReference type="AlphaFoldDB" id="A0A6A6LAH4"/>
<dbReference type="Gene3D" id="3.40.50.620">
    <property type="entry name" value="HUPs"/>
    <property type="match status" value="1"/>
</dbReference>
<accession>A0A6A6LAH4</accession>
<evidence type="ECO:0000313" key="3">
    <source>
        <dbReference type="EMBL" id="KAF2298412.1"/>
    </source>
</evidence>
<feature type="region of interest" description="Disordered" evidence="1">
    <location>
        <begin position="472"/>
        <end position="493"/>
    </location>
</feature>
<sequence>MATVEKQVMVVAVDDSEHSLYALSWTLDHFFVPFVSNSPFKLVVLHAKPYAATAVGLPGPAAAEILPSLESDLKRIAARVIEKAKEICTSKSVNDVIYEVVEGDARNVLCDAVEKHHASVLVWVVTVMELLKDCIGSAFNMKGAMQCPNCRKVEKGQWLYANDSTRTLHEMSMDDWIPDEDFYDLSYSEMPYRVHWCPFGELAQVGSSYEEVESPSTTYHDLRGHHSVYAEHTAASSVAHSYVAYVGSIPPNSSRSNDSSIDDPNFNHHWNGSSGHHEIFTAQAFPAINIQYHSWGRRSPPVSVSGSHINGVDPASVPLTFRSSNGESDTRTRSTSFPHPVVLGHGSGSAAGSSFASSVVPHHPGSSARTHERIQISHAFHHRQHSSNSPGFPPPIIHGMRRFDVPRGLPSILPAPLQHEHNGSFLIIPPSSSGQNLQETENPFRNYFNAWEREHWTHLQHVSFDRDSGWGSFRQSTGGPSAGNRSSGFGNRH</sequence>
<dbReference type="GO" id="GO:0004842">
    <property type="term" value="F:ubiquitin-protein transferase activity"/>
    <property type="evidence" value="ECO:0007669"/>
    <property type="project" value="InterPro"/>
</dbReference>
<dbReference type="CDD" id="cd23659">
    <property type="entry name" value="USP_At3g01520-like"/>
    <property type="match status" value="1"/>
</dbReference>
<dbReference type="InterPro" id="IPR044274">
    <property type="entry name" value="RFI2"/>
</dbReference>
<feature type="compositionally biased region" description="Polar residues" evidence="1">
    <location>
        <begin position="473"/>
        <end position="493"/>
    </location>
</feature>
<comment type="caution">
    <text evidence="3">The sequence shown here is derived from an EMBL/GenBank/DDBJ whole genome shotgun (WGS) entry which is preliminary data.</text>
</comment>
<dbReference type="Proteomes" id="UP000467840">
    <property type="component" value="Chromosome 1"/>
</dbReference>
<evidence type="ECO:0000256" key="1">
    <source>
        <dbReference type="SAM" id="MobiDB-lite"/>
    </source>
</evidence>
<name>A0A6A6LAH4_HEVBR</name>
<proteinExistence type="predicted"/>
<evidence type="ECO:0000313" key="4">
    <source>
        <dbReference type="Proteomes" id="UP000467840"/>
    </source>
</evidence>
<organism evidence="3 4">
    <name type="scientific">Hevea brasiliensis</name>
    <name type="common">Para rubber tree</name>
    <name type="synonym">Siphonia brasiliensis</name>
    <dbReference type="NCBI Taxonomy" id="3981"/>
    <lineage>
        <taxon>Eukaryota</taxon>
        <taxon>Viridiplantae</taxon>
        <taxon>Streptophyta</taxon>
        <taxon>Embryophyta</taxon>
        <taxon>Tracheophyta</taxon>
        <taxon>Spermatophyta</taxon>
        <taxon>Magnoliopsida</taxon>
        <taxon>eudicotyledons</taxon>
        <taxon>Gunneridae</taxon>
        <taxon>Pentapetalae</taxon>
        <taxon>rosids</taxon>
        <taxon>fabids</taxon>
        <taxon>Malpighiales</taxon>
        <taxon>Euphorbiaceae</taxon>
        <taxon>Crotonoideae</taxon>
        <taxon>Micrandreae</taxon>
        <taxon>Hevea</taxon>
    </lineage>
</organism>
<dbReference type="Pfam" id="PF00582">
    <property type="entry name" value="Usp"/>
    <property type="match status" value="1"/>
</dbReference>
<feature type="domain" description="UspA" evidence="2">
    <location>
        <begin position="9"/>
        <end position="122"/>
    </location>
</feature>
<feature type="compositionally biased region" description="Polar residues" evidence="1">
    <location>
        <begin position="321"/>
        <end position="337"/>
    </location>
</feature>